<dbReference type="PANTHER" id="PTHR10543:SF89">
    <property type="entry name" value="CAROTENOID 9,10(9',10')-CLEAVAGE DIOXYGENASE 1"/>
    <property type="match status" value="1"/>
</dbReference>
<dbReference type="OrthoDB" id="1069523at2759"/>
<comment type="cofactor">
    <cofactor evidence="5">
        <name>Fe(2+)</name>
        <dbReference type="ChEBI" id="CHEBI:29033"/>
    </cofactor>
    <text evidence="5">Binds 1 Fe(2+) ion per subunit.</text>
</comment>
<sequence length="502" mass="56888">MAGHFRSLPPQASQKFPPFPQFSGFMKPCRFEGEVQNLEVIGSIPLELDGTFYRVMPDPQLPPLIEDDPWFNGDGNVSAFRVQSGKVHFKQRYVRTEKFLKEKEAQRALMGKYRNKYTDAVEIKIRSTANTNIFYFNGMLLACKEDSPPYAMNPETLETIGLWDFNGQLPSLTFSAHPKIDPVTKELVCFGYEAKGDATPDICYYTVSPGGRFKEVVWMVSPVVAMIHDFAVTENYVIFPLIPQTCDIERMKQGGEHWQWNSEIPFYIGVLPRRGAQGSDIKWFRAPNAFPGHVSNAYEADDGQIMLELPISDKNVFFWWPDAQGNAPDPHQITSHLAQFAIDPKASNLDITPQIILKEDIEFCRIDDRFSMSKHRHIFCDLMDPRLGTDFLAIGPVMGGGHPPYNALGHFDEVTGKCEKYFVGPKHLVQEPVFIPRSLDAQEGDGYLLALVNNYELMTSELHLVDTRDFSKPQAIVLLPIRLRAGLHGNWVEGQELELVPN</sequence>
<organism evidence="6 7">
    <name type="scientific">Hyaloscypha bicolor E</name>
    <dbReference type="NCBI Taxonomy" id="1095630"/>
    <lineage>
        <taxon>Eukaryota</taxon>
        <taxon>Fungi</taxon>
        <taxon>Dikarya</taxon>
        <taxon>Ascomycota</taxon>
        <taxon>Pezizomycotina</taxon>
        <taxon>Leotiomycetes</taxon>
        <taxon>Helotiales</taxon>
        <taxon>Hyaloscyphaceae</taxon>
        <taxon>Hyaloscypha</taxon>
        <taxon>Hyaloscypha bicolor</taxon>
    </lineage>
</organism>
<feature type="binding site" evidence="5">
    <location>
        <position position="228"/>
    </location>
    <ligand>
        <name>Fe cation</name>
        <dbReference type="ChEBI" id="CHEBI:24875"/>
        <note>catalytic</note>
    </ligand>
</feature>
<comment type="similarity">
    <text evidence="1">Belongs to the carotenoid oxygenase family.</text>
</comment>
<evidence type="ECO:0000256" key="2">
    <source>
        <dbReference type="ARBA" id="ARBA00022723"/>
    </source>
</evidence>
<feature type="binding site" evidence="5">
    <location>
        <position position="293"/>
    </location>
    <ligand>
        <name>Fe cation</name>
        <dbReference type="ChEBI" id="CHEBI:24875"/>
        <note>catalytic</note>
    </ligand>
</feature>
<dbReference type="PANTHER" id="PTHR10543">
    <property type="entry name" value="BETA-CAROTENE DIOXYGENASE"/>
    <property type="match status" value="1"/>
</dbReference>
<dbReference type="InParanoid" id="A0A2J6TNF4"/>
<keyword evidence="4 5" id="KW-0408">Iron</keyword>
<keyword evidence="7" id="KW-1185">Reference proteome</keyword>
<dbReference type="STRING" id="1095630.A0A2J6TNF4"/>
<dbReference type="EMBL" id="KZ613749">
    <property type="protein sequence ID" value="PMD64549.1"/>
    <property type="molecule type" value="Genomic_DNA"/>
</dbReference>
<dbReference type="GO" id="GO:0016121">
    <property type="term" value="P:carotene catabolic process"/>
    <property type="evidence" value="ECO:0007669"/>
    <property type="project" value="TreeGrafter"/>
</dbReference>
<accession>A0A2J6TNF4</accession>
<protein>
    <submittedName>
        <fullName evidence="6">Carotenoid oxygenase</fullName>
    </submittedName>
</protein>
<proteinExistence type="inferred from homology"/>
<name>A0A2J6TNF4_9HELO</name>
<gene>
    <name evidence="6" type="ORF">K444DRAFT_660335</name>
</gene>
<evidence type="ECO:0000313" key="6">
    <source>
        <dbReference type="EMBL" id="PMD64549.1"/>
    </source>
</evidence>
<dbReference type="RefSeq" id="XP_024741453.1">
    <property type="nucleotide sequence ID" value="XM_024886449.1"/>
</dbReference>
<reference evidence="6 7" key="1">
    <citation type="submission" date="2016-04" db="EMBL/GenBank/DDBJ databases">
        <title>A degradative enzymes factory behind the ericoid mycorrhizal symbiosis.</title>
        <authorList>
            <consortium name="DOE Joint Genome Institute"/>
            <person name="Martino E."/>
            <person name="Morin E."/>
            <person name="Grelet G."/>
            <person name="Kuo A."/>
            <person name="Kohler A."/>
            <person name="Daghino S."/>
            <person name="Barry K."/>
            <person name="Choi C."/>
            <person name="Cichocki N."/>
            <person name="Clum A."/>
            <person name="Copeland A."/>
            <person name="Hainaut M."/>
            <person name="Haridas S."/>
            <person name="Labutti K."/>
            <person name="Lindquist E."/>
            <person name="Lipzen A."/>
            <person name="Khouja H.-R."/>
            <person name="Murat C."/>
            <person name="Ohm R."/>
            <person name="Olson A."/>
            <person name="Spatafora J."/>
            <person name="Veneault-Fourrey C."/>
            <person name="Henrissat B."/>
            <person name="Grigoriev I."/>
            <person name="Martin F."/>
            <person name="Perotto S."/>
        </authorList>
    </citation>
    <scope>NUCLEOTIDE SEQUENCE [LARGE SCALE GENOMIC DNA]</scope>
    <source>
        <strain evidence="6 7">E</strain>
    </source>
</reference>
<keyword evidence="2 5" id="KW-0479">Metal-binding</keyword>
<evidence type="ECO:0000313" key="7">
    <source>
        <dbReference type="Proteomes" id="UP000235371"/>
    </source>
</evidence>
<evidence type="ECO:0000256" key="3">
    <source>
        <dbReference type="ARBA" id="ARBA00023002"/>
    </source>
</evidence>
<dbReference type="Proteomes" id="UP000235371">
    <property type="component" value="Unassembled WGS sequence"/>
</dbReference>
<evidence type="ECO:0000256" key="5">
    <source>
        <dbReference type="PIRSR" id="PIRSR604294-1"/>
    </source>
</evidence>
<dbReference type="GO" id="GO:0010436">
    <property type="term" value="F:carotenoid dioxygenase activity"/>
    <property type="evidence" value="ECO:0007669"/>
    <property type="project" value="TreeGrafter"/>
</dbReference>
<dbReference type="InterPro" id="IPR004294">
    <property type="entry name" value="Carotenoid_Oase"/>
</dbReference>
<evidence type="ECO:0000256" key="4">
    <source>
        <dbReference type="ARBA" id="ARBA00023004"/>
    </source>
</evidence>
<dbReference type="GO" id="GO:0046872">
    <property type="term" value="F:metal ion binding"/>
    <property type="evidence" value="ECO:0007669"/>
    <property type="project" value="UniProtKB-KW"/>
</dbReference>
<dbReference type="AlphaFoldDB" id="A0A2J6TNF4"/>
<evidence type="ECO:0000256" key="1">
    <source>
        <dbReference type="ARBA" id="ARBA00006787"/>
    </source>
</evidence>
<feature type="binding site" evidence="5">
    <location>
        <position position="488"/>
    </location>
    <ligand>
        <name>Fe cation</name>
        <dbReference type="ChEBI" id="CHEBI:24875"/>
        <note>catalytic</note>
    </ligand>
</feature>
<dbReference type="GeneID" id="36594526"/>
<feature type="binding site" evidence="5">
    <location>
        <position position="177"/>
    </location>
    <ligand>
        <name>Fe cation</name>
        <dbReference type="ChEBI" id="CHEBI:24875"/>
        <note>catalytic</note>
    </ligand>
</feature>
<keyword evidence="3" id="KW-0560">Oxidoreductase</keyword>
<dbReference type="Pfam" id="PF03055">
    <property type="entry name" value="RPE65"/>
    <property type="match status" value="1"/>
</dbReference>